<keyword evidence="1" id="KW-1133">Transmembrane helix</keyword>
<sequence>MRKLLAIFIFGIMLLAPVSVLAEETIPEFNNLCWRKQQCLDIRAKLFANGRSYEKLTDAEKVHVAEGFKQEEPCASGDWGKCLPASTAKTMIAFGGKREFINIGDFIQSNYNYVLSIAAIIAVVMIIVAGFQWVTSGGNSEAISSAKTRIGGALIGLFIAYTSYFILQTISPNLVNLRLPQTWMVRPQPMIPQFCMAAPSTTAFFKVAGKEEQTKTIAMTESISYDIKYDQINDQSVFDCGSRFYMEKGGDRACFGNVCGKGFVCANFDDKGSTRNKDTVKQNPYDCKKGTVIGNIFPPVHLLIDTSDCLAMVAPGISATRGWQSPDPTDPGEQELWVICKNGSNHEVQSAVAQTLESGNGQQYIIAAEEKAIDETANKCGSDNVLGFVLTFEMQKNCNPNDQTHVIGRIGRVGIDLGPDDYFPINGKSASFSQVKQMIDAKNLEKYFIPHSEIKSVIMDISADKVYHIESSAGWDVYKSL</sequence>
<dbReference type="AlphaFoldDB" id="A0A1F6N9W5"/>
<organism evidence="3 4">
    <name type="scientific">Candidatus Magasanikbacteria bacterium RIFCSPLOWO2_02_FULL_44_11</name>
    <dbReference type="NCBI Taxonomy" id="1798689"/>
    <lineage>
        <taxon>Bacteria</taxon>
        <taxon>Candidatus Magasanikiibacteriota</taxon>
    </lineage>
</organism>
<proteinExistence type="predicted"/>
<dbReference type="EMBL" id="MFQK01000034">
    <property type="protein sequence ID" value="OGH80722.1"/>
    <property type="molecule type" value="Genomic_DNA"/>
</dbReference>
<comment type="caution">
    <text evidence="3">The sequence shown here is derived from an EMBL/GenBank/DDBJ whole genome shotgun (WGS) entry which is preliminary data.</text>
</comment>
<feature type="signal peptide" evidence="2">
    <location>
        <begin position="1"/>
        <end position="22"/>
    </location>
</feature>
<evidence type="ECO:0000256" key="2">
    <source>
        <dbReference type="SAM" id="SignalP"/>
    </source>
</evidence>
<reference evidence="3 4" key="1">
    <citation type="journal article" date="2016" name="Nat. Commun.">
        <title>Thousands of microbial genomes shed light on interconnected biogeochemical processes in an aquifer system.</title>
        <authorList>
            <person name="Anantharaman K."/>
            <person name="Brown C.T."/>
            <person name="Hug L.A."/>
            <person name="Sharon I."/>
            <person name="Castelle C.J."/>
            <person name="Probst A.J."/>
            <person name="Thomas B.C."/>
            <person name="Singh A."/>
            <person name="Wilkins M.J."/>
            <person name="Karaoz U."/>
            <person name="Brodie E.L."/>
            <person name="Williams K.H."/>
            <person name="Hubbard S.S."/>
            <person name="Banfield J.F."/>
        </authorList>
    </citation>
    <scope>NUCLEOTIDE SEQUENCE [LARGE SCALE GENOMIC DNA]</scope>
</reference>
<dbReference type="Proteomes" id="UP000178726">
    <property type="component" value="Unassembled WGS sequence"/>
</dbReference>
<keyword evidence="1" id="KW-0472">Membrane</keyword>
<gene>
    <name evidence="3" type="ORF">A3I29_03510</name>
</gene>
<protein>
    <submittedName>
        <fullName evidence="3">Uncharacterized protein</fullName>
    </submittedName>
</protein>
<name>A0A1F6N9W5_9BACT</name>
<evidence type="ECO:0000313" key="4">
    <source>
        <dbReference type="Proteomes" id="UP000178726"/>
    </source>
</evidence>
<feature type="transmembrane region" description="Helical" evidence="1">
    <location>
        <begin position="113"/>
        <end position="134"/>
    </location>
</feature>
<evidence type="ECO:0000313" key="3">
    <source>
        <dbReference type="EMBL" id="OGH80722.1"/>
    </source>
</evidence>
<keyword evidence="2" id="KW-0732">Signal</keyword>
<evidence type="ECO:0000256" key="1">
    <source>
        <dbReference type="SAM" id="Phobius"/>
    </source>
</evidence>
<feature type="transmembrane region" description="Helical" evidence="1">
    <location>
        <begin position="146"/>
        <end position="167"/>
    </location>
</feature>
<feature type="chain" id="PRO_5009525755" evidence="2">
    <location>
        <begin position="23"/>
        <end position="481"/>
    </location>
</feature>
<dbReference type="InterPro" id="IPR043993">
    <property type="entry name" value="T4SS_pilin"/>
</dbReference>
<dbReference type="STRING" id="1798689.A3I29_03510"/>
<dbReference type="Pfam" id="PF18895">
    <property type="entry name" value="T4SS_pilin"/>
    <property type="match status" value="1"/>
</dbReference>
<keyword evidence="1" id="KW-0812">Transmembrane</keyword>
<accession>A0A1F6N9W5</accession>